<name>A0ACC2GN33_DALPE</name>
<protein>
    <submittedName>
        <fullName evidence="1">Uncharacterized protein</fullName>
    </submittedName>
</protein>
<comment type="caution">
    <text evidence="1">The sequence shown here is derived from an EMBL/GenBank/DDBJ whole genome shotgun (WGS) entry which is preliminary data.</text>
</comment>
<accession>A0ACC2GN33</accession>
<dbReference type="EMBL" id="CM055738">
    <property type="protein sequence ID" value="KAJ8005042.1"/>
    <property type="molecule type" value="Genomic_DNA"/>
</dbReference>
<dbReference type="Proteomes" id="UP001157502">
    <property type="component" value="Chromosome 11"/>
</dbReference>
<proteinExistence type="predicted"/>
<organism evidence="1 2">
    <name type="scientific">Dallia pectoralis</name>
    <name type="common">Alaska blackfish</name>
    <dbReference type="NCBI Taxonomy" id="75939"/>
    <lineage>
        <taxon>Eukaryota</taxon>
        <taxon>Metazoa</taxon>
        <taxon>Chordata</taxon>
        <taxon>Craniata</taxon>
        <taxon>Vertebrata</taxon>
        <taxon>Euteleostomi</taxon>
        <taxon>Actinopterygii</taxon>
        <taxon>Neopterygii</taxon>
        <taxon>Teleostei</taxon>
        <taxon>Protacanthopterygii</taxon>
        <taxon>Esociformes</taxon>
        <taxon>Umbridae</taxon>
        <taxon>Dallia</taxon>
    </lineage>
</organism>
<gene>
    <name evidence="1" type="ORF">DPEC_G00142530</name>
</gene>
<sequence length="718" mass="77547">MDQRGKGAPSPPSTSPLLPLEKEGTGGKRKRREKEEGSAVLEVLIEGHCGKAGQSQLPFPGRERSDGNVRLRIGVQTAKRTKKPPRTLEGYECVPPIRTHQRPVRAPPGKGLPGEGGTGQGNSPREKGDGGQDQGPDSYTNQTKRIDSASALPLPESSTTTPPIAPPSSADTQTLPGKRQVPVKLAQKTEMKSDFPTEKLGHRDLPLAHRRPSPPQTNQANSSHPTHPSPHSAIPSSPRSPFIKDPSDEKGVGIDGGILNGGGPVGTFRPRRHAKVKGRKHDWSSSPSQPDPAAQHWTTSPRCPLPSAPTTLLLPKQPGTPVADGKINPATSQGISCGALLQSSVGNERVREEKAKKKKEKHDKARVDKRKGERRDKGKEDEEEEEDEGQGNNDSPKKEQSETEKERTGMDCRGSNMTGKEEGEGKRDKERDLRQVNKSPSTMPSSEVPSRRTGTPSPNRDRTRGSCDLDDLDSPPRLTVPPFNPCNASNTSPLTACPPLSLLSSSPPTSPLEPDSRPLKKRKTRRQSWTRLVNRVQRLTENPDTPLEVPVVAPLTPCTPQKPPTTPSPNPPSAEPRKVPVTPLPVIPSSLSTFTSTPAKNRPAGRPKSPTQTHLSTSDPCSPPLPDCSTSQARKRGRPKSQLLSSEKTTAKHYLKPIPTEARPGGHGESPDHPVVKPAVDFSHTLTNPLSPNVTPRKLGRPKRLPTSPVPPNRLSRT</sequence>
<reference evidence="1" key="1">
    <citation type="submission" date="2021-05" db="EMBL/GenBank/DDBJ databases">
        <authorList>
            <person name="Pan Q."/>
            <person name="Jouanno E."/>
            <person name="Zahm M."/>
            <person name="Klopp C."/>
            <person name="Cabau C."/>
            <person name="Louis A."/>
            <person name="Berthelot C."/>
            <person name="Parey E."/>
            <person name="Roest Crollius H."/>
            <person name="Montfort J."/>
            <person name="Robinson-Rechavi M."/>
            <person name="Bouchez O."/>
            <person name="Lampietro C."/>
            <person name="Lopez Roques C."/>
            <person name="Donnadieu C."/>
            <person name="Postlethwait J."/>
            <person name="Bobe J."/>
            <person name="Dillon D."/>
            <person name="Chandos A."/>
            <person name="von Hippel F."/>
            <person name="Guiguen Y."/>
        </authorList>
    </citation>
    <scope>NUCLEOTIDE SEQUENCE</scope>
    <source>
        <strain evidence="1">YG-Jan2019</strain>
    </source>
</reference>
<evidence type="ECO:0000313" key="2">
    <source>
        <dbReference type="Proteomes" id="UP001157502"/>
    </source>
</evidence>
<keyword evidence="2" id="KW-1185">Reference proteome</keyword>
<evidence type="ECO:0000313" key="1">
    <source>
        <dbReference type="EMBL" id="KAJ8005042.1"/>
    </source>
</evidence>